<dbReference type="Gene3D" id="2.120.10.30">
    <property type="entry name" value="TolB, C-terminal domain"/>
    <property type="match status" value="1"/>
</dbReference>
<dbReference type="AlphaFoldDB" id="A0A5C5QII8"/>
<dbReference type="EMBL" id="LT629689">
    <property type="protein sequence ID" value="SDG08991.1"/>
    <property type="molecule type" value="Genomic_DNA"/>
</dbReference>
<dbReference type="SUPFAM" id="SSF50956">
    <property type="entry name" value="Thermostable phytase (3-phytase)"/>
    <property type="match status" value="1"/>
</dbReference>
<keyword evidence="5" id="KW-1133">Transmembrane helix</keyword>
<keyword evidence="5" id="KW-0812">Transmembrane</keyword>
<dbReference type="OrthoDB" id="6080098at2"/>
<evidence type="ECO:0000256" key="5">
    <source>
        <dbReference type="SAM" id="Phobius"/>
    </source>
</evidence>
<protein>
    <submittedName>
        <fullName evidence="7">DNA-binding protein</fullName>
    </submittedName>
    <submittedName>
        <fullName evidence="6">Uncharacterized protein YjiK</fullName>
    </submittedName>
</protein>
<keyword evidence="3" id="KW-1003">Cell membrane</keyword>
<evidence type="ECO:0000256" key="3">
    <source>
        <dbReference type="ARBA" id="ARBA00022475"/>
    </source>
</evidence>
<accession>A0A5C5QII8</accession>
<organism evidence="7 9">
    <name type="scientific">Pseudomonas extremaustralis</name>
    <dbReference type="NCBI Taxonomy" id="359110"/>
    <lineage>
        <taxon>Bacteria</taxon>
        <taxon>Pseudomonadati</taxon>
        <taxon>Pseudomonadota</taxon>
        <taxon>Gammaproteobacteria</taxon>
        <taxon>Pseudomonadales</taxon>
        <taxon>Pseudomonadaceae</taxon>
        <taxon>Pseudomonas</taxon>
    </lineage>
</organism>
<gene>
    <name evidence="7" type="ORF">FIV36_09240</name>
    <name evidence="6" type="ORF">SAMN05216591_4914</name>
</gene>
<dbReference type="GO" id="GO:0003677">
    <property type="term" value="F:DNA binding"/>
    <property type="evidence" value="ECO:0007669"/>
    <property type="project" value="UniProtKB-KW"/>
</dbReference>
<reference evidence="7 9" key="2">
    <citation type="submission" date="2019-06" db="EMBL/GenBank/DDBJ databases">
        <title>Pseudomonas bimorpha sp. nov. isolated from bovine raw milk and skim milk concentrate.</title>
        <authorList>
            <person name="Hofmann K."/>
            <person name="Huptas C."/>
            <person name="Doll E."/>
            <person name="Scherer S."/>
            <person name="Wenning M."/>
        </authorList>
    </citation>
    <scope>NUCLEOTIDE SEQUENCE [LARGE SCALE GENOMIC DNA]</scope>
    <source>
        <strain evidence="7 9">DSM 17835</strain>
    </source>
</reference>
<feature type="transmembrane region" description="Helical" evidence="5">
    <location>
        <begin position="20"/>
        <end position="38"/>
    </location>
</feature>
<evidence type="ECO:0000313" key="6">
    <source>
        <dbReference type="EMBL" id="SDG08991.1"/>
    </source>
</evidence>
<sequence>MALPLPAAPSKPRSRFALRWYSWLFLAVAIGYGVSWAMHWDDRGVLWVLERFETPAGRQESVWLPDYRAVIDGKLLPGMEKDEASDISYNPQTKTLFSVMGKNPFLVELTLHGDVLRKMPLNGWSNPEGVAVMENGLMAVVDERDHSLTIVKVDPSTQQLNKADFPSYDLGPSKDQNKAFEGITWDKRNQQFLLGEERPPALFAWKSDGSQTLTGDKQKLPSKKLDMRNLSALAIDPRTGHLLVLSADSHLLLELNEKGEQVSFMTLLGGFNGLKNTIPRAEGVTMDEEGTLYMVSEPNLFYAFKKSAQAPL</sequence>
<evidence type="ECO:0000313" key="7">
    <source>
        <dbReference type="EMBL" id="TWS05282.1"/>
    </source>
</evidence>
<evidence type="ECO:0000256" key="4">
    <source>
        <dbReference type="ARBA" id="ARBA00023136"/>
    </source>
</evidence>
<dbReference type="RefSeq" id="WP_010564442.1">
    <property type="nucleotide sequence ID" value="NZ_LT629689.1"/>
</dbReference>
<dbReference type="Proteomes" id="UP000182858">
    <property type="component" value="Chromosome I"/>
</dbReference>
<evidence type="ECO:0000256" key="1">
    <source>
        <dbReference type="ARBA" id="ARBA00004236"/>
    </source>
</evidence>
<proteinExistence type="inferred from homology"/>
<dbReference type="InterPro" id="IPR011042">
    <property type="entry name" value="6-blade_b-propeller_TolB-like"/>
</dbReference>
<comment type="subcellular location">
    <subcellularLocation>
        <location evidence="1">Cell membrane</location>
    </subcellularLocation>
</comment>
<comment type="similarity">
    <text evidence="2">Belongs to the YjiK family.</text>
</comment>
<reference evidence="6 8" key="1">
    <citation type="submission" date="2016-10" db="EMBL/GenBank/DDBJ databases">
        <authorList>
            <person name="Varghese N."/>
            <person name="Submissions S."/>
        </authorList>
    </citation>
    <scope>NUCLEOTIDE SEQUENCE [LARGE SCALE GENOMIC DNA]</scope>
    <source>
        <strain evidence="6 8">DSM 17835</strain>
    </source>
</reference>
<keyword evidence="7" id="KW-0238">DNA-binding</keyword>
<dbReference type="EMBL" id="VFET01000006">
    <property type="protein sequence ID" value="TWS05282.1"/>
    <property type="molecule type" value="Genomic_DNA"/>
</dbReference>
<dbReference type="InterPro" id="IPR009722">
    <property type="entry name" value="YjiK/CarP"/>
</dbReference>
<dbReference type="Proteomes" id="UP000317951">
    <property type="component" value="Unassembled WGS sequence"/>
</dbReference>
<evidence type="ECO:0000256" key="2">
    <source>
        <dbReference type="ARBA" id="ARBA00009852"/>
    </source>
</evidence>
<name>A0A5C5QII8_9PSED</name>
<dbReference type="CDD" id="cd09971">
    <property type="entry name" value="SdiA-regulated"/>
    <property type="match status" value="1"/>
</dbReference>
<evidence type="ECO:0000313" key="9">
    <source>
        <dbReference type="Proteomes" id="UP000317951"/>
    </source>
</evidence>
<dbReference type="GeneID" id="78556259"/>
<evidence type="ECO:0000313" key="8">
    <source>
        <dbReference type="Proteomes" id="UP000182858"/>
    </source>
</evidence>
<keyword evidence="8" id="KW-1185">Reference proteome</keyword>
<keyword evidence="4 5" id="KW-0472">Membrane</keyword>
<dbReference type="GO" id="GO:0005886">
    <property type="term" value="C:plasma membrane"/>
    <property type="evidence" value="ECO:0007669"/>
    <property type="project" value="UniProtKB-SubCell"/>
</dbReference>
<dbReference type="Pfam" id="PF06977">
    <property type="entry name" value="SdiA-regulated"/>
    <property type="match status" value="1"/>
</dbReference>